<dbReference type="GO" id="GO:0006656">
    <property type="term" value="P:phosphatidylcholine biosynthetic process"/>
    <property type="evidence" value="ECO:0007669"/>
    <property type="project" value="TreeGrafter"/>
</dbReference>
<sequence length="508" mass="51809">MANSKNDEGIRFEVHAHAETEKSTSVDARKDSSAAVDVVGALNSIARQQAGSPLLYFGGCLVLSGLVGLVCFAPALCPLAFLGFVATCLPYRVFSFTKRKWAFFLVDYCYFANLAAAAFFVWAPGHAGWEAAVYGGCEGPLAGALVAWQCAWVMGSPDHIITVLMHSLPGLALFCHRYLSHTRQPLQLAAAMAAQAGLGRAAAGTLQQQQACAYSVGGGDAAAVAAAAAVEGGAGGLAATAAGLGGPLRRLAAVAGVARGRVPCGGDLVGALAAGQLADLASAAGSPTAAAAAVAAGGGGARVSAASAAAGATARVCSSSGGMATGARSTAMTTTAAVCYAAPLPPTACPSPAWLWLAAAPLLSYLAWQLAYFVIVQVCCRRLILARGYDTSYRSLARRAQRSGSVLNRIVRRGGIARRLFMYGLLQFLFTLATLGLAVATYYSFEAAAAWQLVKFLLPLYLGAVHVSERAPAQELRAAAVQMAAVGLLAAPAAEALHGAADAGKKRK</sequence>
<dbReference type="OrthoDB" id="550174at2759"/>
<feature type="transmembrane region" description="Helical" evidence="13">
    <location>
        <begin position="449"/>
        <end position="467"/>
    </location>
</feature>
<evidence type="ECO:0000256" key="10">
    <source>
        <dbReference type="ARBA" id="ARBA00023209"/>
    </source>
</evidence>
<keyword evidence="11" id="KW-1208">Phospholipid metabolism</keyword>
<dbReference type="Pfam" id="PF10998">
    <property type="entry name" value="DUF2838"/>
    <property type="match status" value="1"/>
</dbReference>
<evidence type="ECO:0000313" key="15">
    <source>
        <dbReference type="Proteomes" id="UP000613740"/>
    </source>
</evidence>
<keyword evidence="15" id="KW-1185">Reference proteome</keyword>
<reference evidence="14" key="1">
    <citation type="journal article" date="2020" name="bioRxiv">
        <title>Comparative genomics of Chlamydomonas.</title>
        <authorList>
            <person name="Craig R.J."/>
            <person name="Hasan A.R."/>
            <person name="Ness R.W."/>
            <person name="Keightley P.D."/>
        </authorList>
    </citation>
    <scope>NUCLEOTIDE SEQUENCE</scope>
    <source>
        <strain evidence="14">CCAP 11/173</strain>
    </source>
</reference>
<dbReference type="GO" id="GO:0016746">
    <property type="term" value="F:acyltransferase activity"/>
    <property type="evidence" value="ECO:0007669"/>
    <property type="project" value="UniProtKB-KW"/>
</dbReference>
<evidence type="ECO:0000256" key="9">
    <source>
        <dbReference type="ARBA" id="ARBA00023136"/>
    </source>
</evidence>
<accession>A0A836B4N1</accession>
<proteinExistence type="inferred from homology"/>
<evidence type="ECO:0000256" key="5">
    <source>
        <dbReference type="ARBA" id="ARBA00022679"/>
    </source>
</evidence>
<keyword evidence="5" id="KW-0808">Transferase</keyword>
<keyword evidence="8" id="KW-0443">Lipid metabolism</keyword>
<feature type="transmembrane region" description="Helical" evidence="13">
    <location>
        <begin position="353"/>
        <end position="375"/>
    </location>
</feature>
<dbReference type="EMBL" id="JAEHOD010000021">
    <property type="protein sequence ID" value="KAG2447500.1"/>
    <property type="molecule type" value="Genomic_DNA"/>
</dbReference>
<comment type="caution">
    <text evidence="14">The sequence shown here is derived from an EMBL/GenBank/DDBJ whole genome shotgun (WGS) entry which is preliminary data.</text>
</comment>
<keyword evidence="9 13" id="KW-0472">Membrane</keyword>
<evidence type="ECO:0000256" key="11">
    <source>
        <dbReference type="ARBA" id="ARBA00023264"/>
    </source>
</evidence>
<keyword evidence="10" id="KW-0594">Phospholipid biosynthesis</keyword>
<evidence type="ECO:0000256" key="6">
    <source>
        <dbReference type="ARBA" id="ARBA00022692"/>
    </source>
</evidence>
<evidence type="ECO:0000256" key="12">
    <source>
        <dbReference type="ARBA" id="ARBA00023315"/>
    </source>
</evidence>
<dbReference type="GO" id="GO:0016020">
    <property type="term" value="C:membrane"/>
    <property type="evidence" value="ECO:0007669"/>
    <property type="project" value="UniProtKB-SubCell"/>
</dbReference>
<name>A0A836B4N1_9CHLO</name>
<dbReference type="PANTHER" id="PTHR31201:SF1">
    <property type="entry name" value="GLYCEROPHOSPHOCHOLINE ACYLTRANSFERASE 1"/>
    <property type="match status" value="1"/>
</dbReference>
<evidence type="ECO:0000256" key="13">
    <source>
        <dbReference type="SAM" id="Phobius"/>
    </source>
</evidence>
<dbReference type="Proteomes" id="UP000613740">
    <property type="component" value="Unassembled WGS sequence"/>
</dbReference>
<feature type="transmembrane region" description="Helical" evidence="13">
    <location>
        <begin position="420"/>
        <end position="443"/>
    </location>
</feature>
<comment type="subcellular location">
    <subcellularLocation>
        <location evidence="1">Membrane</location>
        <topology evidence="1">Multi-pass membrane protein</topology>
    </subcellularLocation>
</comment>
<keyword evidence="7 13" id="KW-1133">Transmembrane helix</keyword>
<organism evidence="14 15">
    <name type="scientific">Chlamydomonas schloesseri</name>
    <dbReference type="NCBI Taxonomy" id="2026947"/>
    <lineage>
        <taxon>Eukaryota</taxon>
        <taxon>Viridiplantae</taxon>
        <taxon>Chlorophyta</taxon>
        <taxon>core chlorophytes</taxon>
        <taxon>Chlorophyceae</taxon>
        <taxon>CS clade</taxon>
        <taxon>Chlamydomonadales</taxon>
        <taxon>Chlamydomonadaceae</taxon>
        <taxon>Chlamydomonas</taxon>
    </lineage>
</organism>
<dbReference type="PANTHER" id="PTHR31201">
    <property type="entry name" value="OS01G0585100 PROTEIN"/>
    <property type="match status" value="1"/>
</dbReference>
<evidence type="ECO:0000313" key="14">
    <source>
        <dbReference type="EMBL" id="KAG2447500.1"/>
    </source>
</evidence>
<protein>
    <recommendedName>
        <fullName evidence="3">Glycerophosphocholine acyltransferase 1</fullName>
    </recommendedName>
</protein>
<gene>
    <name evidence="14" type="ORF">HYH02_007426</name>
</gene>
<evidence type="ECO:0000256" key="2">
    <source>
        <dbReference type="ARBA" id="ARBA00006675"/>
    </source>
</evidence>
<keyword evidence="12" id="KW-0012">Acyltransferase</keyword>
<comment type="similarity">
    <text evidence="2">Belongs to the GPC1 family.</text>
</comment>
<evidence type="ECO:0000256" key="4">
    <source>
        <dbReference type="ARBA" id="ARBA00022516"/>
    </source>
</evidence>
<keyword evidence="4" id="KW-0444">Lipid biosynthesis</keyword>
<keyword evidence="6 13" id="KW-0812">Transmembrane</keyword>
<dbReference type="AlphaFoldDB" id="A0A836B4N1"/>
<feature type="transmembrane region" description="Helical" evidence="13">
    <location>
        <begin position="56"/>
        <end position="89"/>
    </location>
</feature>
<evidence type="ECO:0000256" key="3">
    <source>
        <dbReference type="ARBA" id="ARBA00019082"/>
    </source>
</evidence>
<dbReference type="InterPro" id="IPR021261">
    <property type="entry name" value="GPCAT"/>
</dbReference>
<feature type="transmembrane region" description="Helical" evidence="13">
    <location>
        <begin position="101"/>
        <end position="123"/>
    </location>
</feature>
<evidence type="ECO:0000256" key="7">
    <source>
        <dbReference type="ARBA" id="ARBA00022989"/>
    </source>
</evidence>
<evidence type="ECO:0000256" key="1">
    <source>
        <dbReference type="ARBA" id="ARBA00004141"/>
    </source>
</evidence>
<evidence type="ECO:0000256" key="8">
    <source>
        <dbReference type="ARBA" id="ARBA00023098"/>
    </source>
</evidence>